<accession>A0ABP4BYD9</accession>
<organism evidence="8 9">
    <name type="scientific">Kribbella koreensis</name>
    <dbReference type="NCBI Taxonomy" id="57909"/>
    <lineage>
        <taxon>Bacteria</taxon>
        <taxon>Bacillati</taxon>
        <taxon>Actinomycetota</taxon>
        <taxon>Actinomycetes</taxon>
        <taxon>Propionibacteriales</taxon>
        <taxon>Kribbellaceae</taxon>
        <taxon>Kribbella</taxon>
    </lineage>
</organism>
<dbReference type="SUPFAM" id="SSF51069">
    <property type="entry name" value="Carbonic anhydrase"/>
    <property type="match status" value="1"/>
</dbReference>
<evidence type="ECO:0000256" key="1">
    <source>
        <dbReference type="ARBA" id="ARBA00010718"/>
    </source>
</evidence>
<evidence type="ECO:0000256" key="6">
    <source>
        <dbReference type="ARBA" id="ARBA00048348"/>
    </source>
</evidence>
<comment type="catalytic activity">
    <reaction evidence="6">
        <text>hydrogencarbonate + H(+) = CO2 + H2O</text>
        <dbReference type="Rhea" id="RHEA:10748"/>
        <dbReference type="ChEBI" id="CHEBI:15377"/>
        <dbReference type="ChEBI" id="CHEBI:15378"/>
        <dbReference type="ChEBI" id="CHEBI:16526"/>
        <dbReference type="ChEBI" id="CHEBI:17544"/>
        <dbReference type="EC" id="4.2.1.1"/>
    </reaction>
</comment>
<comment type="caution">
    <text evidence="8">The sequence shown here is derived from an EMBL/GenBank/DDBJ whole genome shotgun (WGS) entry which is preliminary data.</text>
</comment>
<keyword evidence="9" id="KW-1185">Reference proteome</keyword>
<gene>
    <name evidence="8" type="ORF">GCM10009554_67630</name>
</gene>
<comment type="similarity">
    <text evidence="1">Belongs to the alpha-carbonic anhydrase family.</text>
</comment>
<dbReference type="EC" id="4.2.1.1" evidence="2"/>
<evidence type="ECO:0000313" key="8">
    <source>
        <dbReference type="EMBL" id="GAA0957199.1"/>
    </source>
</evidence>
<dbReference type="Pfam" id="PF00194">
    <property type="entry name" value="Carb_anhydrase"/>
    <property type="match status" value="1"/>
</dbReference>
<dbReference type="InterPro" id="IPR023561">
    <property type="entry name" value="Carbonic_anhydrase_a-class"/>
</dbReference>
<dbReference type="InterPro" id="IPR036398">
    <property type="entry name" value="CA_dom_sf"/>
</dbReference>
<keyword evidence="3" id="KW-0479">Metal-binding</keyword>
<dbReference type="InterPro" id="IPR041891">
    <property type="entry name" value="Alpha_CA_prokaryot-like"/>
</dbReference>
<dbReference type="EMBL" id="BAAAHK010000018">
    <property type="protein sequence ID" value="GAA0957199.1"/>
    <property type="molecule type" value="Genomic_DNA"/>
</dbReference>
<keyword evidence="5" id="KW-0456">Lyase</keyword>
<dbReference type="PANTHER" id="PTHR18952">
    <property type="entry name" value="CARBONIC ANHYDRASE"/>
    <property type="match status" value="1"/>
</dbReference>
<dbReference type="Proteomes" id="UP001500542">
    <property type="component" value="Unassembled WGS sequence"/>
</dbReference>
<keyword evidence="4" id="KW-0862">Zinc</keyword>
<dbReference type="Gene3D" id="3.10.200.10">
    <property type="entry name" value="Alpha carbonic anhydrase"/>
    <property type="match status" value="1"/>
</dbReference>
<protein>
    <recommendedName>
        <fullName evidence="2">carbonic anhydrase</fullName>
        <ecNumber evidence="2">4.2.1.1</ecNumber>
    </recommendedName>
</protein>
<evidence type="ECO:0000256" key="3">
    <source>
        <dbReference type="ARBA" id="ARBA00022723"/>
    </source>
</evidence>
<name>A0ABP4BYD9_9ACTN</name>
<evidence type="ECO:0000256" key="5">
    <source>
        <dbReference type="ARBA" id="ARBA00023239"/>
    </source>
</evidence>
<evidence type="ECO:0000259" key="7">
    <source>
        <dbReference type="PROSITE" id="PS51144"/>
    </source>
</evidence>
<feature type="domain" description="Alpha-carbonic anhydrase" evidence="7">
    <location>
        <begin position="1"/>
        <end position="217"/>
    </location>
</feature>
<evidence type="ECO:0000256" key="4">
    <source>
        <dbReference type="ARBA" id="ARBA00022833"/>
    </source>
</evidence>
<dbReference type="InterPro" id="IPR001148">
    <property type="entry name" value="CA_dom"/>
</dbReference>
<proteinExistence type="inferred from homology"/>
<sequence length="220" mass="24017">MPWTCLRVGYLSAVPQSPINIHSIHAVNIPGLPALRVHYPSTLDLSLRYEGSGRTVLAPIPAGAAWVMLGAVRYDLVNFHFHTFSEHRLDGRQFPLEQHFVHSGPGGEALVIGLFLTPGGKGGTVQDQVLGVVPEESGPEVYVPQAALATSLPDDLSTFRYEGSLTTPPYSEPVSWLILRSHLSIQAASLHNLRLRFPGGDSRMMQPLNGRTVCYRDQSS</sequence>
<dbReference type="PANTHER" id="PTHR18952:SF265">
    <property type="entry name" value="CARBONIC ANHYDRASE"/>
    <property type="match status" value="1"/>
</dbReference>
<dbReference type="PROSITE" id="PS51144">
    <property type="entry name" value="ALPHA_CA_2"/>
    <property type="match status" value="1"/>
</dbReference>
<dbReference type="SMART" id="SM01057">
    <property type="entry name" value="Carb_anhydrase"/>
    <property type="match status" value="1"/>
</dbReference>
<dbReference type="CDD" id="cd03124">
    <property type="entry name" value="alpha_CA_prokaryotic_like"/>
    <property type="match status" value="1"/>
</dbReference>
<reference evidence="9" key="1">
    <citation type="journal article" date="2019" name="Int. J. Syst. Evol. Microbiol.">
        <title>The Global Catalogue of Microorganisms (GCM) 10K type strain sequencing project: providing services to taxonomists for standard genome sequencing and annotation.</title>
        <authorList>
            <consortium name="The Broad Institute Genomics Platform"/>
            <consortium name="The Broad Institute Genome Sequencing Center for Infectious Disease"/>
            <person name="Wu L."/>
            <person name="Ma J."/>
        </authorList>
    </citation>
    <scope>NUCLEOTIDE SEQUENCE [LARGE SCALE GENOMIC DNA]</scope>
    <source>
        <strain evidence="9">JCM 10977</strain>
    </source>
</reference>
<evidence type="ECO:0000256" key="2">
    <source>
        <dbReference type="ARBA" id="ARBA00012925"/>
    </source>
</evidence>
<evidence type="ECO:0000313" key="9">
    <source>
        <dbReference type="Proteomes" id="UP001500542"/>
    </source>
</evidence>